<dbReference type="AlphaFoldDB" id="A0A6J8DM74"/>
<feature type="transmembrane region" description="Helical" evidence="6">
    <location>
        <begin position="340"/>
        <end position="365"/>
    </location>
</feature>
<feature type="transmembrane region" description="Helical" evidence="6">
    <location>
        <begin position="87"/>
        <end position="110"/>
    </location>
</feature>
<dbReference type="PANTHER" id="PTHR11958">
    <property type="entry name" value="SODIUM/DICARBOXYLATE SYMPORTER-RELATED"/>
    <property type="match status" value="1"/>
</dbReference>
<evidence type="ECO:0000256" key="6">
    <source>
        <dbReference type="RuleBase" id="RU361216"/>
    </source>
</evidence>
<keyword evidence="2 6" id="KW-0813">Transport</keyword>
<dbReference type="GO" id="GO:0005313">
    <property type="term" value="F:L-glutamate transmembrane transporter activity"/>
    <property type="evidence" value="ECO:0007669"/>
    <property type="project" value="TreeGrafter"/>
</dbReference>
<sequence length="471" mass="51739">MAQSCKQCLNTNLLVILTLLGGAVGLSVGFSLRKWTLTKDTLLWIGILGEMYIRMLKMMIVPLMVSSIITATASLDLKANGKISVVCLVYTMVCNFLPSILGCILCVIIEPGKSVHISKEFTSVHDKSTETQDIFADLLRNVFPDNLIVSTFEQAHTKYRIAERNLSLVKNESSFITMIKEKEKILGSANGTNIIGLIIASSIFGMATSATKEHGKAFYNFFTSATCVILQMLRWLIWFTPVGVASLLARTVASSADTSDEFRHLGMFIATGLLGFALWSLAVVPLVYFIIYRTNPFHFLFTLIEPVLITFATCSTAIAMPETLHSLEVINKLDKRVTRFVVPLSASIGRSGTCLYISISCLFVVQLVGMELTFTRLVLVCILSTISALANPPVTGASLVNIIIILTALDIPPEAASLLYAFDWLLDRFRSIANLFSHALCVVVTYELSKSALSEESQEVTENILNTEITV</sequence>
<dbReference type="EMBL" id="CACVKT020007646">
    <property type="protein sequence ID" value="CAC5409723.1"/>
    <property type="molecule type" value="Genomic_DNA"/>
</dbReference>
<evidence type="ECO:0000313" key="8">
    <source>
        <dbReference type="Proteomes" id="UP000507470"/>
    </source>
</evidence>
<evidence type="ECO:0000256" key="1">
    <source>
        <dbReference type="ARBA" id="ARBA00004141"/>
    </source>
</evidence>
<evidence type="ECO:0000313" key="7">
    <source>
        <dbReference type="EMBL" id="CAC5409723.1"/>
    </source>
</evidence>
<dbReference type="InterPro" id="IPR036458">
    <property type="entry name" value="Na:dicarbo_symporter_sf"/>
</dbReference>
<keyword evidence="3 6" id="KW-0812">Transmembrane</keyword>
<dbReference type="InterPro" id="IPR001991">
    <property type="entry name" value="Na-dicarboxylate_symporter"/>
</dbReference>
<feature type="transmembrane region" description="Helical" evidence="6">
    <location>
        <begin position="265"/>
        <end position="292"/>
    </location>
</feature>
<organism evidence="7 8">
    <name type="scientific">Mytilus coruscus</name>
    <name type="common">Sea mussel</name>
    <dbReference type="NCBI Taxonomy" id="42192"/>
    <lineage>
        <taxon>Eukaryota</taxon>
        <taxon>Metazoa</taxon>
        <taxon>Spiralia</taxon>
        <taxon>Lophotrochozoa</taxon>
        <taxon>Mollusca</taxon>
        <taxon>Bivalvia</taxon>
        <taxon>Autobranchia</taxon>
        <taxon>Pteriomorphia</taxon>
        <taxon>Mytilida</taxon>
        <taxon>Mytiloidea</taxon>
        <taxon>Mytilidae</taxon>
        <taxon>Mytilinae</taxon>
        <taxon>Mytilus</taxon>
    </lineage>
</organism>
<dbReference type="PRINTS" id="PR00173">
    <property type="entry name" value="EDTRNSPORT"/>
</dbReference>
<evidence type="ECO:0000256" key="3">
    <source>
        <dbReference type="ARBA" id="ARBA00022692"/>
    </source>
</evidence>
<proteinExistence type="inferred from homology"/>
<protein>
    <recommendedName>
        <fullName evidence="6">Amino acid transporter</fullName>
    </recommendedName>
</protein>
<dbReference type="Pfam" id="PF00375">
    <property type="entry name" value="SDF"/>
    <property type="match status" value="1"/>
</dbReference>
<dbReference type="SUPFAM" id="SSF118215">
    <property type="entry name" value="Proton glutamate symport protein"/>
    <property type="match status" value="1"/>
</dbReference>
<dbReference type="OrthoDB" id="5877963at2759"/>
<feature type="transmembrane region" description="Helical" evidence="6">
    <location>
        <begin position="12"/>
        <end position="32"/>
    </location>
</feature>
<keyword evidence="4 6" id="KW-1133">Transmembrane helix</keyword>
<reference evidence="7 8" key="1">
    <citation type="submission" date="2020-06" db="EMBL/GenBank/DDBJ databases">
        <authorList>
            <person name="Li R."/>
            <person name="Bekaert M."/>
        </authorList>
    </citation>
    <scope>NUCLEOTIDE SEQUENCE [LARGE SCALE GENOMIC DNA]</scope>
    <source>
        <strain evidence="8">wild</strain>
    </source>
</reference>
<feature type="transmembrane region" description="Helical" evidence="6">
    <location>
        <begin position="299"/>
        <end position="320"/>
    </location>
</feature>
<dbReference type="GO" id="GO:0015175">
    <property type="term" value="F:neutral L-amino acid transmembrane transporter activity"/>
    <property type="evidence" value="ECO:0007669"/>
    <property type="project" value="TreeGrafter"/>
</dbReference>
<evidence type="ECO:0000256" key="4">
    <source>
        <dbReference type="ARBA" id="ARBA00022989"/>
    </source>
</evidence>
<keyword evidence="5 6" id="KW-0472">Membrane</keyword>
<dbReference type="GO" id="GO:0005886">
    <property type="term" value="C:plasma membrane"/>
    <property type="evidence" value="ECO:0007669"/>
    <property type="project" value="TreeGrafter"/>
</dbReference>
<dbReference type="Proteomes" id="UP000507470">
    <property type="component" value="Unassembled WGS sequence"/>
</dbReference>
<comment type="similarity">
    <text evidence="6">Belongs to the dicarboxylate/amino acid:cation symporter (DAACS) (TC 2.A.23) family.</text>
</comment>
<feature type="transmembrane region" description="Helical" evidence="6">
    <location>
        <begin position="377"/>
        <end position="409"/>
    </location>
</feature>
<dbReference type="PANTHER" id="PTHR11958:SF111">
    <property type="entry name" value="AMINO ACID TRANSPORTER"/>
    <property type="match status" value="1"/>
</dbReference>
<keyword evidence="8" id="KW-1185">Reference proteome</keyword>
<name>A0A6J8DM74_MYTCO</name>
<evidence type="ECO:0000256" key="2">
    <source>
        <dbReference type="ARBA" id="ARBA00022448"/>
    </source>
</evidence>
<evidence type="ECO:0000256" key="5">
    <source>
        <dbReference type="ARBA" id="ARBA00023136"/>
    </source>
</evidence>
<dbReference type="InterPro" id="IPR050746">
    <property type="entry name" value="DAACS"/>
</dbReference>
<feature type="transmembrane region" description="Helical" evidence="6">
    <location>
        <begin position="217"/>
        <end position="237"/>
    </location>
</feature>
<dbReference type="Gene3D" id="1.10.3860.10">
    <property type="entry name" value="Sodium:dicarboxylate symporter"/>
    <property type="match status" value="1"/>
</dbReference>
<keyword evidence="6" id="KW-0769">Symport</keyword>
<comment type="subcellular location">
    <subcellularLocation>
        <location evidence="1 6">Membrane</location>
        <topology evidence="1 6">Multi-pass membrane protein</topology>
    </subcellularLocation>
</comment>
<feature type="transmembrane region" description="Helical" evidence="6">
    <location>
        <begin position="52"/>
        <end position="75"/>
    </location>
</feature>
<feature type="transmembrane region" description="Helical" evidence="6">
    <location>
        <begin position="185"/>
        <end position="205"/>
    </location>
</feature>
<accession>A0A6J8DM74</accession>
<gene>
    <name evidence="7" type="ORF">MCOR_42974</name>
</gene>
<dbReference type="GO" id="GO:0015501">
    <property type="term" value="F:glutamate:sodium symporter activity"/>
    <property type="evidence" value="ECO:0007669"/>
    <property type="project" value="TreeGrafter"/>
</dbReference>